<protein>
    <submittedName>
        <fullName evidence="5">T9SS type A sorting domain-containing protein</fullName>
    </submittedName>
</protein>
<keyword evidence="1 3" id="KW-0732">Signal</keyword>
<reference evidence="5 6" key="1">
    <citation type="submission" date="2023-01" db="EMBL/GenBank/DDBJ databases">
        <title>Psychroserpens ponticola sp. nov., isolated from seawater.</title>
        <authorList>
            <person name="Kristyanto S."/>
            <person name="Jung J."/>
            <person name="Kim J.M."/>
            <person name="Jeon C.O."/>
        </authorList>
    </citation>
    <scope>NUCLEOTIDE SEQUENCE [LARGE SCALE GENOMIC DNA]</scope>
    <source>
        <strain evidence="5 6">MSW6</strain>
    </source>
</reference>
<dbReference type="SUPFAM" id="SSF103647">
    <property type="entry name" value="TSP type-3 repeat"/>
    <property type="match status" value="1"/>
</dbReference>
<dbReference type="InterPro" id="IPR026444">
    <property type="entry name" value="Secre_tail"/>
</dbReference>
<feature type="domain" description="Secretion system C-terminal sorting" evidence="4">
    <location>
        <begin position="441"/>
        <end position="518"/>
    </location>
</feature>
<sequence length="519" mass="57139">MKKSIALLVILCFSISTFAQNSFEYIVKSIPYQTFQEQDVIQFNQDDVHSGIINMPFPFDFYEEQAITEFVIGSNGTITFDVAEANTGQDWVINVDEFIPNVGLPVPAILGAYHDIDNSVAYNGGVYSGVTGEAPNRRFHVTFEDIPQFSCNDLLTTFQMILHESSGIIDVVITNKPLCEEWNNGLTVIGIQAMVNDEAHGIAPPGRNTGVWETQEEAWRFIPMSFLNGFNVAICDVDNDANEAFNIDAYKTTIFELFNLDDALNTIAVLNGSGVEVNDDVSIVSGDNSYTIDINNGIQLFDLNIILVNCEDDGDTDGLANGEEDVNGNGDLNDDDTDGDGIPNYLDDDDDGDNVLTNIELVFPDRNNNATATTLDTDGDGIPNHIDLDDDGDGVLTLDEDYNGNGDPTDDDVNENGVPDYLEAEVLNIDAISLNSTLFSVYPIPAKSDINIQFSENIGFEGKDVLTRIYDIQGRLVLEKNWRVVNSRFTVDVSELNSGNYVLLIQKDGLTRAKKFIID</sequence>
<accession>A0ABY7RWA2</accession>
<dbReference type="Proteomes" id="UP001202717">
    <property type="component" value="Chromosome"/>
</dbReference>
<feature type="region of interest" description="Disordered" evidence="2">
    <location>
        <begin position="317"/>
        <end position="351"/>
    </location>
</feature>
<dbReference type="InterPro" id="IPR028974">
    <property type="entry name" value="TSP_type-3_rpt"/>
</dbReference>
<evidence type="ECO:0000259" key="4">
    <source>
        <dbReference type="Pfam" id="PF18962"/>
    </source>
</evidence>
<dbReference type="RefSeq" id="WP_249996731.1">
    <property type="nucleotide sequence ID" value="NZ_CP116221.1"/>
</dbReference>
<organism evidence="5 6">
    <name type="scientific">Psychroserpens ponticola</name>
    <dbReference type="NCBI Taxonomy" id="2932268"/>
    <lineage>
        <taxon>Bacteria</taxon>
        <taxon>Pseudomonadati</taxon>
        <taxon>Bacteroidota</taxon>
        <taxon>Flavobacteriia</taxon>
        <taxon>Flavobacteriales</taxon>
        <taxon>Flavobacteriaceae</taxon>
        <taxon>Psychroserpens</taxon>
    </lineage>
</organism>
<name>A0ABY7RWA2_9FLAO</name>
<proteinExistence type="predicted"/>
<dbReference type="EMBL" id="CP116221">
    <property type="protein sequence ID" value="WCO01037.1"/>
    <property type="molecule type" value="Genomic_DNA"/>
</dbReference>
<dbReference type="Pfam" id="PF18962">
    <property type="entry name" value="Por_Secre_tail"/>
    <property type="match status" value="1"/>
</dbReference>
<feature type="compositionally biased region" description="Acidic residues" evidence="2">
    <location>
        <begin position="317"/>
        <end position="339"/>
    </location>
</feature>
<feature type="signal peptide" evidence="3">
    <location>
        <begin position="1"/>
        <end position="19"/>
    </location>
</feature>
<evidence type="ECO:0000313" key="5">
    <source>
        <dbReference type="EMBL" id="WCO01037.1"/>
    </source>
</evidence>
<evidence type="ECO:0000256" key="3">
    <source>
        <dbReference type="SAM" id="SignalP"/>
    </source>
</evidence>
<evidence type="ECO:0000256" key="1">
    <source>
        <dbReference type="ARBA" id="ARBA00022729"/>
    </source>
</evidence>
<evidence type="ECO:0000256" key="2">
    <source>
        <dbReference type="SAM" id="MobiDB-lite"/>
    </source>
</evidence>
<gene>
    <name evidence="5" type="ORF">MUN68_013305</name>
</gene>
<keyword evidence="6" id="KW-1185">Reference proteome</keyword>
<feature type="chain" id="PRO_5045465880" evidence="3">
    <location>
        <begin position="20"/>
        <end position="519"/>
    </location>
</feature>
<evidence type="ECO:0000313" key="6">
    <source>
        <dbReference type="Proteomes" id="UP001202717"/>
    </source>
</evidence>
<dbReference type="NCBIfam" id="TIGR04183">
    <property type="entry name" value="Por_Secre_tail"/>
    <property type="match status" value="1"/>
</dbReference>